<proteinExistence type="predicted"/>
<evidence type="ECO:0000313" key="2">
    <source>
        <dbReference type="EMBL" id="KAK1173436.1"/>
    </source>
</evidence>
<protein>
    <submittedName>
        <fullName evidence="2">Uncharacterized protein</fullName>
    </submittedName>
</protein>
<comment type="caution">
    <text evidence="2">The sequence shown here is derived from an EMBL/GenBank/DDBJ whole genome shotgun (WGS) entry which is preliminary data.</text>
</comment>
<gene>
    <name evidence="2" type="ORF">AOXY_G3550</name>
</gene>
<sequence>MTECGPSQNSEDESEGPSAAETVQPQASQEDENNVDEGLILHKLVNISAPSLDMKATILELMKSVEFKSK</sequence>
<dbReference type="Proteomes" id="UP001230051">
    <property type="component" value="Unassembled WGS sequence"/>
</dbReference>
<name>A0AAD8GFZ1_ACIOX</name>
<dbReference type="AlphaFoldDB" id="A0AAD8GFZ1"/>
<accession>A0AAD8GFZ1</accession>
<dbReference type="EMBL" id="JAGXEW010000003">
    <property type="protein sequence ID" value="KAK1173436.1"/>
    <property type="molecule type" value="Genomic_DNA"/>
</dbReference>
<keyword evidence="3" id="KW-1185">Reference proteome</keyword>
<feature type="region of interest" description="Disordered" evidence="1">
    <location>
        <begin position="1"/>
        <end position="35"/>
    </location>
</feature>
<evidence type="ECO:0000256" key="1">
    <source>
        <dbReference type="SAM" id="MobiDB-lite"/>
    </source>
</evidence>
<reference evidence="2" key="1">
    <citation type="submission" date="2022-02" db="EMBL/GenBank/DDBJ databases">
        <title>Atlantic sturgeon de novo genome assembly.</title>
        <authorList>
            <person name="Stock M."/>
            <person name="Klopp C."/>
            <person name="Guiguen Y."/>
            <person name="Cabau C."/>
            <person name="Parinello H."/>
            <person name="Santidrian Yebra-Pimentel E."/>
            <person name="Kuhl H."/>
            <person name="Dirks R.P."/>
            <person name="Guessner J."/>
            <person name="Wuertz S."/>
            <person name="Du K."/>
            <person name="Schartl M."/>
        </authorList>
    </citation>
    <scope>NUCLEOTIDE SEQUENCE</scope>
    <source>
        <strain evidence="2">STURGEONOMICS-FGT-2020</strain>
        <tissue evidence="2">Whole blood</tissue>
    </source>
</reference>
<evidence type="ECO:0000313" key="3">
    <source>
        <dbReference type="Proteomes" id="UP001230051"/>
    </source>
</evidence>
<organism evidence="2 3">
    <name type="scientific">Acipenser oxyrinchus oxyrinchus</name>
    <dbReference type="NCBI Taxonomy" id="40147"/>
    <lineage>
        <taxon>Eukaryota</taxon>
        <taxon>Metazoa</taxon>
        <taxon>Chordata</taxon>
        <taxon>Craniata</taxon>
        <taxon>Vertebrata</taxon>
        <taxon>Euteleostomi</taxon>
        <taxon>Actinopterygii</taxon>
        <taxon>Chondrostei</taxon>
        <taxon>Acipenseriformes</taxon>
        <taxon>Acipenseridae</taxon>
        <taxon>Acipenser</taxon>
    </lineage>
</organism>